<sequence length="209" mass="23178">MHQNYDQQGWRPHVATPNQYAPSGARPNVGDQSNQPASYQPSQQSAQPSKKHGPFDALFSLKVHGAKTALELKPDITRKDFHTVRIEAAHKKNDGTKQFDWDNKIVLQITKSELPVFCQVFLGLLNQLEFKGHNVGDVLKSMKAAHQPGKVFVNLQETGKQLIAIPVSLPEAVMFGHVALVQYCQNFPGLSTDAALASFRAMAQHQMRA</sequence>
<evidence type="ECO:0000256" key="1">
    <source>
        <dbReference type="SAM" id="MobiDB-lite"/>
    </source>
</evidence>
<keyword evidence="3" id="KW-1185">Reference proteome</keyword>
<reference evidence="2" key="1">
    <citation type="submission" date="2021-07" db="EMBL/GenBank/DDBJ databases">
        <title>Neiella marina sp. nov., isolated from the intestinal content of sea cucumber Apostichopus japonicus.</title>
        <authorList>
            <person name="Bai X."/>
        </authorList>
    </citation>
    <scope>NUCLEOTIDE SEQUENCE</scope>
    <source>
        <strain evidence="2">126</strain>
    </source>
</reference>
<gene>
    <name evidence="2" type="ORF">K0504_09710</name>
</gene>
<dbReference type="EMBL" id="JAHZSS010000010">
    <property type="protein sequence ID" value="MBW8191312.1"/>
    <property type="molecule type" value="Genomic_DNA"/>
</dbReference>
<comment type="caution">
    <text evidence="2">The sequence shown here is derived from an EMBL/GenBank/DDBJ whole genome shotgun (WGS) entry which is preliminary data.</text>
</comment>
<accession>A0ABS7EG53</accession>
<name>A0ABS7EG53_9GAMM</name>
<feature type="region of interest" description="Disordered" evidence="1">
    <location>
        <begin position="1"/>
        <end position="54"/>
    </location>
</feature>
<dbReference type="Proteomes" id="UP001166251">
    <property type="component" value="Unassembled WGS sequence"/>
</dbReference>
<evidence type="ECO:0000313" key="2">
    <source>
        <dbReference type="EMBL" id="MBW8191312.1"/>
    </source>
</evidence>
<evidence type="ECO:0000313" key="3">
    <source>
        <dbReference type="Proteomes" id="UP001166251"/>
    </source>
</evidence>
<proteinExistence type="predicted"/>
<dbReference type="RefSeq" id="WP_220103995.1">
    <property type="nucleotide sequence ID" value="NZ_JAHZSS010000010.1"/>
</dbReference>
<feature type="compositionally biased region" description="Low complexity" evidence="1">
    <location>
        <begin position="32"/>
        <end position="48"/>
    </location>
</feature>
<protein>
    <submittedName>
        <fullName evidence="2">Uncharacterized protein</fullName>
    </submittedName>
</protein>
<organism evidence="2 3">
    <name type="scientific">Neiella holothuriorum</name>
    <dbReference type="NCBI Taxonomy" id="2870530"/>
    <lineage>
        <taxon>Bacteria</taxon>
        <taxon>Pseudomonadati</taxon>
        <taxon>Pseudomonadota</taxon>
        <taxon>Gammaproteobacteria</taxon>
        <taxon>Alteromonadales</taxon>
        <taxon>Echinimonadaceae</taxon>
        <taxon>Neiella</taxon>
    </lineage>
</organism>